<feature type="compositionally biased region" description="Low complexity" evidence="1">
    <location>
        <begin position="11"/>
        <end position="25"/>
    </location>
</feature>
<dbReference type="GeneID" id="22916089"/>
<dbReference type="VEuPathDB" id="CryptoDB:GNI_181560"/>
<gene>
    <name evidence="2" type="ORF">GNI_181560</name>
</gene>
<evidence type="ECO:0000313" key="3">
    <source>
        <dbReference type="Proteomes" id="UP000019763"/>
    </source>
</evidence>
<dbReference type="Proteomes" id="UP000019763">
    <property type="component" value="Unassembled WGS sequence"/>
</dbReference>
<sequence>MAGRDGMKKPGSVTTGCGSGTSGSEVSNAGYFGRGGGMVPKPNCVFNIGSVSHPVPSGSLNRCSVVHPNMMKQSPFSTTAPTPTESPQGYCDDVLDQQLLDQHLSTNISQQDLLDEQLTAEELVSEQNPVEQQQAGGGLTPLYMQCAELLTQSQSEMEVVQLLRRLAGEDLLPQGLLETPKHRR</sequence>
<evidence type="ECO:0000256" key="1">
    <source>
        <dbReference type="SAM" id="MobiDB-lite"/>
    </source>
</evidence>
<name>A0A023AXA6_GRENI</name>
<accession>A0A023AXA6</accession>
<proteinExistence type="predicted"/>
<dbReference type="EMBL" id="AFNH02001372">
    <property type="protein sequence ID" value="EZG43227.1"/>
    <property type="molecule type" value="Genomic_DNA"/>
</dbReference>
<dbReference type="RefSeq" id="XP_011133517.1">
    <property type="nucleotide sequence ID" value="XM_011135215.1"/>
</dbReference>
<keyword evidence="3" id="KW-1185">Reference proteome</keyword>
<comment type="caution">
    <text evidence="2">The sequence shown here is derived from an EMBL/GenBank/DDBJ whole genome shotgun (WGS) entry which is preliminary data.</text>
</comment>
<dbReference type="AlphaFoldDB" id="A0A023AXA6"/>
<evidence type="ECO:0000313" key="2">
    <source>
        <dbReference type="EMBL" id="EZG43227.1"/>
    </source>
</evidence>
<reference evidence="2" key="1">
    <citation type="submission" date="2013-12" db="EMBL/GenBank/DDBJ databases">
        <authorList>
            <person name="Omoto C.K."/>
            <person name="Sibley D."/>
            <person name="Venepally P."/>
            <person name="Hadjithomas M."/>
            <person name="Karamycheva S."/>
            <person name="Brunk B."/>
            <person name="Roos D."/>
            <person name="Caler E."/>
            <person name="Lorenzi H."/>
        </authorList>
    </citation>
    <scope>NUCLEOTIDE SEQUENCE</scope>
</reference>
<protein>
    <submittedName>
        <fullName evidence="2">Uncharacterized protein</fullName>
    </submittedName>
</protein>
<feature type="region of interest" description="Disordered" evidence="1">
    <location>
        <begin position="1"/>
        <end position="25"/>
    </location>
</feature>
<organism evidence="2 3">
    <name type="scientific">Gregarina niphandrodes</name>
    <name type="common">Septate eugregarine</name>
    <dbReference type="NCBI Taxonomy" id="110365"/>
    <lineage>
        <taxon>Eukaryota</taxon>
        <taxon>Sar</taxon>
        <taxon>Alveolata</taxon>
        <taxon>Apicomplexa</taxon>
        <taxon>Conoidasida</taxon>
        <taxon>Gregarinasina</taxon>
        <taxon>Eugregarinorida</taxon>
        <taxon>Gregarinidae</taxon>
        <taxon>Gregarina</taxon>
    </lineage>
</organism>